<accession>G4QKV8</accession>
<reference evidence="1 2" key="1">
    <citation type="journal article" date="2011" name="J. Bacteriol.">
        <title>Complete genome sequence of seawater bacterium Glaciecola nitratireducens FR1064T.</title>
        <authorList>
            <person name="Bian F."/>
            <person name="Qin Q.L."/>
            <person name="Xie B.B."/>
            <person name="Shu Y.L."/>
            <person name="Zhang X.Y."/>
            <person name="Yu Y."/>
            <person name="Chen B."/>
            <person name="Chen X.L."/>
            <person name="Zhou B.C."/>
            <person name="Zhang Y.Z."/>
        </authorList>
    </citation>
    <scope>NUCLEOTIDE SEQUENCE [LARGE SCALE GENOMIC DNA]</scope>
    <source>
        <strain evidence="2">JCM 12485 / KCTC 12276 / FR1064</strain>
    </source>
</reference>
<dbReference type="KEGG" id="gni:GNIT_1221"/>
<evidence type="ECO:0000313" key="1">
    <source>
        <dbReference type="EMBL" id="AEP29348.1"/>
    </source>
</evidence>
<dbReference type="Proteomes" id="UP000009282">
    <property type="component" value="Chromosome"/>
</dbReference>
<dbReference type="HOGENOM" id="CLU_2508026_0_0_6"/>
<sequence length="85" mass="9778">MSPLLLFLNGNVQHTYHLTFFEYQLVMLLKTHTIEPKMLIADAIKHASSKIIHLFLVKYEAGKTCPLICKSSDKLKYYASFNSKT</sequence>
<dbReference type="EMBL" id="CP003060">
    <property type="protein sequence ID" value="AEP29348.1"/>
    <property type="molecule type" value="Genomic_DNA"/>
</dbReference>
<name>G4QKV8_GLANF</name>
<organism evidence="1 2">
    <name type="scientific">Glaciecola nitratireducens (strain JCM 12485 / KCTC 12276 / FR1064)</name>
    <dbReference type="NCBI Taxonomy" id="1085623"/>
    <lineage>
        <taxon>Bacteria</taxon>
        <taxon>Pseudomonadati</taxon>
        <taxon>Pseudomonadota</taxon>
        <taxon>Gammaproteobacteria</taxon>
        <taxon>Alteromonadales</taxon>
        <taxon>Alteromonadaceae</taxon>
        <taxon>Brumicola</taxon>
    </lineage>
</organism>
<gene>
    <name evidence="1" type="ordered locus">GNIT_1221</name>
</gene>
<proteinExistence type="predicted"/>
<dbReference type="AlphaFoldDB" id="G4QKV8"/>
<keyword evidence="2" id="KW-1185">Reference proteome</keyword>
<dbReference type="STRING" id="1085623.GNIT_1221"/>
<evidence type="ECO:0000313" key="2">
    <source>
        <dbReference type="Proteomes" id="UP000009282"/>
    </source>
</evidence>
<protein>
    <submittedName>
        <fullName evidence="1">Uncharacterized protein</fullName>
    </submittedName>
</protein>